<reference evidence="5 6" key="1">
    <citation type="journal article" date="2015" name="Genome Announc.">
        <title>Expanding the biotechnology potential of lactobacilli through comparative genomics of 213 strains and associated genera.</title>
        <authorList>
            <person name="Sun Z."/>
            <person name="Harris H.M."/>
            <person name="McCann A."/>
            <person name="Guo C."/>
            <person name="Argimon S."/>
            <person name="Zhang W."/>
            <person name="Yang X."/>
            <person name="Jeffery I.B."/>
            <person name="Cooney J.C."/>
            <person name="Kagawa T.F."/>
            <person name="Liu W."/>
            <person name="Song Y."/>
            <person name="Salvetti E."/>
            <person name="Wrobel A."/>
            <person name="Rasinkangas P."/>
            <person name="Parkhill J."/>
            <person name="Rea M.C."/>
            <person name="O'Sullivan O."/>
            <person name="Ritari J."/>
            <person name="Douillard F.P."/>
            <person name="Paul Ross R."/>
            <person name="Yang R."/>
            <person name="Briner A.E."/>
            <person name="Felis G.E."/>
            <person name="de Vos W.M."/>
            <person name="Barrangou R."/>
            <person name="Klaenhammer T.R."/>
            <person name="Caufield P.W."/>
            <person name="Cui Y."/>
            <person name="Zhang H."/>
            <person name="O'Toole P.W."/>
        </authorList>
    </citation>
    <scope>NUCLEOTIDE SEQUENCE [LARGE SCALE GENOMIC DNA]</scope>
    <source>
        <strain evidence="5 6">DSM 6035</strain>
    </source>
</reference>
<dbReference type="STRING" id="1423782.FD32_GL000513"/>
<dbReference type="Gene3D" id="3.40.50.300">
    <property type="entry name" value="P-loop containing nucleotide triphosphate hydrolases"/>
    <property type="match status" value="1"/>
</dbReference>
<dbReference type="Pfam" id="PF00437">
    <property type="entry name" value="T2SSE"/>
    <property type="match status" value="1"/>
</dbReference>
<dbReference type="GO" id="GO:0016887">
    <property type="term" value="F:ATP hydrolysis activity"/>
    <property type="evidence" value="ECO:0007669"/>
    <property type="project" value="TreeGrafter"/>
</dbReference>
<evidence type="ECO:0000256" key="1">
    <source>
        <dbReference type="ARBA" id="ARBA00006611"/>
    </source>
</evidence>
<evidence type="ECO:0000259" key="4">
    <source>
        <dbReference type="Pfam" id="PF00437"/>
    </source>
</evidence>
<dbReference type="PANTHER" id="PTHR30258">
    <property type="entry name" value="TYPE II SECRETION SYSTEM PROTEIN GSPE-RELATED"/>
    <property type="match status" value="1"/>
</dbReference>
<dbReference type="PANTHER" id="PTHR30258:SF2">
    <property type="entry name" value="COMG OPERON PROTEIN 1"/>
    <property type="match status" value="1"/>
</dbReference>
<dbReference type="InterPro" id="IPR001482">
    <property type="entry name" value="T2SS/T4SS_dom"/>
</dbReference>
<dbReference type="PATRIC" id="fig|1423782.4.peg.526"/>
<evidence type="ECO:0000313" key="5">
    <source>
        <dbReference type="EMBL" id="KRM26181.1"/>
    </source>
</evidence>
<sequence>MKNFEKEIAVAIGMRAADLYILPFKKYYRLLVTRQGSLQQIKEVPSDYAERLISYLKYQADMAVSEHRRPQLGAMKWQYGPEVVNLRLSSVGDYQGRESLVVRFIYHLTSQNYHLLFPNQWQALKQILKRRGLHLFAGPMGSGKTTTMYQLVRELADEKVVMAIEDPVEIHEPSFIQLQVNELAGMDYQALLRLGLRHRPDIFIIGEIRDPETAKMTVQAALSGHLVLGTIHAQNAYGAVARLRQLGVAEYYLAQTLTGVCYQRLLPVMGGGQAVLFDSLRGDDLNRAIENGEKGGMTDEWGKQLSKAVAVGKISAQVKEAFWEG</sequence>
<protein>
    <submittedName>
        <fullName evidence="5">Type II IV secretion system protein</fullName>
    </submittedName>
</protein>
<dbReference type="SUPFAM" id="SSF52540">
    <property type="entry name" value="P-loop containing nucleoside triphosphate hydrolases"/>
    <property type="match status" value="1"/>
</dbReference>
<dbReference type="InterPro" id="IPR027417">
    <property type="entry name" value="P-loop_NTPase"/>
</dbReference>
<accession>A0A0R1X8Q0</accession>
<feature type="domain" description="Bacterial type II secretion system protein E" evidence="4">
    <location>
        <begin position="6"/>
        <end position="267"/>
    </location>
</feature>
<dbReference type="OrthoDB" id="9808272at2"/>
<evidence type="ECO:0000313" key="6">
    <source>
        <dbReference type="Proteomes" id="UP000051412"/>
    </source>
</evidence>
<proteinExistence type="inferred from homology"/>
<dbReference type="Proteomes" id="UP000051412">
    <property type="component" value="Unassembled WGS sequence"/>
</dbReference>
<dbReference type="GO" id="GO:0005886">
    <property type="term" value="C:plasma membrane"/>
    <property type="evidence" value="ECO:0007669"/>
    <property type="project" value="TreeGrafter"/>
</dbReference>
<dbReference type="Gene3D" id="3.30.450.90">
    <property type="match status" value="1"/>
</dbReference>
<dbReference type="AlphaFoldDB" id="A0A0R1X8Q0"/>
<dbReference type="NCBIfam" id="NF041000">
    <property type="entry name" value="ATPase_ComGA"/>
    <property type="match status" value="1"/>
</dbReference>
<evidence type="ECO:0000256" key="3">
    <source>
        <dbReference type="ARBA" id="ARBA00022840"/>
    </source>
</evidence>
<dbReference type="EMBL" id="AZGM01000093">
    <property type="protein sequence ID" value="KRM26181.1"/>
    <property type="molecule type" value="Genomic_DNA"/>
</dbReference>
<gene>
    <name evidence="5" type="ORF">FD32_GL000513</name>
</gene>
<name>A0A0R1X8Q0_9LACO</name>
<keyword evidence="2" id="KW-0547">Nucleotide-binding</keyword>
<dbReference type="GO" id="GO:0005524">
    <property type="term" value="F:ATP binding"/>
    <property type="evidence" value="ECO:0007669"/>
    <property type="project" value="UniProtKB-KW"/>
</dbReference>
<dbReference type="RefSeq" id="WP_047769659.1">
    <property type="nucleotide sequence ID" value="NZ_AZGM01000093.1"/>
</dbReference>
<keyword evidence="6" id="KW-1185">Reference proteome</keyword>
<evidence type="ECO:0000256" key="2">
    <source>
        <dbReference type="ARBA" id="ARBA00022741"/>
    </source>
</evidence>
<dbReference type="CDD" id="cd01129">
    <property type="entry name" value="PulE-GspE-like"/>
    <property type="match status" value="1"/>
</dbReference>
<keyword evidence="3" id="KW-0067">ATP-binding</keyword>
<organism evidence="5 6">
    <name type="scientific">Limosilactobacillus panis DSM 6035</name>
    <dbReference type="NCBI Taxonomy" id="1423782"/>
    <lineage>
        <taxon>Bacteria</taxon>
        <taxon>Bacillati</taxon>
        <taxon>Bacillota</taxon>
        <taxon>Bacilli</taxon>
        <taxon>Lactobacillales</taxon>
        <taxon>Lactobacillaceae</taxon>
        <taxon>Limosilactobacillus</taxon>
    </lineage>
</organism>
<comment type="similarity">
    <text evidence="1">Belongs to the GSP E family.</text>
</comment>
<dbReference type="InterPro" id="IPR047667">
    <property type="entry name" value="ATPase_ComGA"/>
</dbReference>
<comment type="caution">
    <text evidence="5">The sequence shown here is derived from an EMBL/GenBank/DDBJ whole genome shotgun (WGS) entry which is preliminary data.</text>
</comment>